<organism evidence="1">
    <name type="scientific">Siphoviridae sp. ctHEr2</name>
    <dbReference type="NCBI Taxonomy" id="2826229"/>
    <lineage>
        <taxon>Viruses</taxon>
        <taxon>Duplodnaviria</taxon>
        <taxon>Heunggongvirae</taxon>
        <taxon>Uroviricota</taxon>
        <taxon>Caudoviricetes</taxon>
    </lineage>
</organism>
<name>A0A8S5NEM8_9CAUD</name>
<reference evidence="1" key="1">
    <citation type="journal article" date="2021" name="Proc. Natl. Acad. Sci. U.S.A.">
        <title>A Catalog of Tens of Thousands of Viruses from Human Metagenomes Reveals Hidden Associations with Chronic Diseases.</title>
        <authorList>
            <person name="Tisza M.J."/>
            <person name="Buck C.B."/>
        </authorList>
    </citation>
    <scope>NUCLEOTIDE SEQUENCE</scope>
    <source>
        <strain evidence="1">CtHEr2</strain>
    </source>
</reference>
<sequence length="172" mass="19702">MLDPNELVLCYEGFKTKVPTRKKVRDSLASFFEDHGLSPNDWFAWKGGVDIFEPQPYTWRAGKEIFYSYLTGSFITTPTTTTPDDLTTVRRRVGPNRTKYYVRAEDVEIWVPCPEEGVHISNRGRVRCREGNHLLKIRSGGKASGPWVMSGGKTVYVRDLMRKYIYSVPGMV</sequence>
<proteinExistence type="predicted"/>
<evidence type="ECO:0000313" key="1">
    <source>
        <dbReference type="EMBL" id="DAD93089.1"/>
    </source>
</evidence>
<protein>
    <submittedName>
        <fullName evidence="1">Uncharacterized protein</fullName>
    </submittedName>
</protein>
<dbReference type="EMBL" id="BK015152">
    <property type="protein sequence ID" value="DAD93089.1"/>
    <property type="molecule type" value="Genomic_DNA"/>
</dbReference>
<accession>A0A8S5NEM8</accession>